<dbReference type="InterPro" id="IPR049163">
    <property type="entry name" value="Pif1-like_2B_dom"/>
</dbReference>
<evidence type="ECO:0000313" key="5">
    <source>
        <dbReference type="EMBL" id="GEU87473.1"/>
    </source>
</evidence>
<dbReference type="GO" id="GO:0005524">
    <property type="term" value="F:ATP binding"/>
    <property type="evidence" value="ECO:0007669"/>
    <property type="project" value="UniProtKB-KW"/>
</dbReference>
<dbReference type="EMBL" id="BKCJ010009546">
    <property type="protein sequence ID" value="GEU87473.1"/>
    <property type="molecule type" value="Genomic_DNA"/>
</dbReference>
<name>A0A6L2NMV8_TANCI</name>
<evidence type="ECO:0000256" key="2">
    <source>
        <dbReference type="SAM" id="MobiDB-lite"/>
    </source>
</evidence>
<keyword evidence="1" id="KW-0067">ATP-binding</keyword>
<dbReference type="PANTHER" id="PTHR10492">
    <property type="match status" value="1"/>
</dbReference>
<keyword evidence="1" id="KW-0227">DNA damage</keyword>
<comment type="cofactor">
    <cofactor evidence="1">
        <name>Mg(2+)</name>
        <dbReference type="ChEBI" id="CHEBI:18420"/>
    </cofactor>
</comment>
<feature type="domain" description="DNA helicase Pif1-like DEAD-box helicase" evidence="3">
    <location>
        <begin position="841"/>
        <end position="923"/>
    </location>
</feature>
<dbReference type="InterPro" id="IPR010285">
    <property type="entry name" value="DNA_helicase_pif1-like_DEAD"/>
</dbReference>
<dbReference type="InterPro" id="IPR027417">
    <property type="entry name" value="P-loop_NTPase"/>
</dbReference>
<dbReference type="AlphaFoldDB" id="A0A6L2NMV8"/>
<organism evidence="5">
    <name type="scientific">Tanacetum cinerariifolium</name>
    <name type="common">Dalmatian daisy</name>
    <name type="synonym">Chrysanthemum cinerariifolium</name>
    <dbReference type="NCBI Taxonomy" id="118510"/>
    <lineage>
        <taxon>Eukaryota</taxon>
        <taxon>Viridiplantae</taxon>
        <taxon>Streptophyta</taxon>
        <taxon>Embryophyta</taxon>
        <taxon>Tracheophyta</taxon>
        <taxon>Spermatophyta</taxon>
        <taxon>Magnoliopsida</taxon>
        <taxon>eudicotyledons</taxon>
        <taxon>Gunneridae</taxon>
        <taxon>Pentapetalae</taxon>
        <taxon>asterids</taxon>
        <taxon>campanulids</taxon>
        <taxon>Asterales</taxon>
        <taxon>Asteraceae</taxon>
        <taxon>Asteroideae</taxon>
        <taxon>Anthemideae</taxon>
        <taxon>Anthemidinae</taxon>
        <taxon>Tanacetum</taxon>
    </lineage>
</organism>
<sequence>MMRPNTRVPVMLGWKTVKLTVGLENRGKGIGSSKRQCIRDSNLVFRDNSTLRIQETQKLVSKSTGNDVSQHMGTGNVGLENRDEDIRCSKRQCIREPNLVFHGDLTLRIQETPNDIDHIIGVGLQNVADNVRGSKQQHTREPHDGPTISIMDHPEDVLEQEMFSDHPEDVLEQEMFSVCPRRNLFASASNQAPVSHDTSYSETVESSTNGFVRPDGQPLPSGLPSGYKSLGRCDHSCQHCGALFWYEERVKNSTRNARPKYNHCCKEGRVALRTYQIYPEYIKLLLQDRHFLENIKAYNQMFSMTSLGAKIDESINNGRGPYVFKILGQLYHWIGSLCPAEENSDLRRDIVEGLIDLLDNHNALVELFRTAHEKPADTHIPNFKVRLYNVVGAHELPTGDMLGAIVYEAGPDTEMDYDIVLEERSGFPQRVNKLHPSYMSLQFPLLFLYGQDGIDFIREHQNDIGNEYLLGIYDAINRGDNDGFDCGSRLILPQSFTEMYSHYLDALAICRVHVLYTVEFQKRGLPHCHTLIWLHETARVRRDKDIDLYVSAKIPSVDADTECHRMAPHLNFPSEFVWNAEGKYWSRRRQRNRSSIGRMPYVHPAAGDLFYQRMLLCRQKGCTSFPAIRTVNDIVYPTCREACQALGILKDDQEWETTLHEAAGTATPVELRTLFAHILAFCHVSNPSRLWERVWKMMSEDILYTSSISLNLLNLQIDDSSSPGYLEDYVLYEVEGCLNHCSRSLTDFGLRLPPEHLISALRNILLMGEKSYNRPLLTKEQERLLTKLNKKQRRIFDLIVHACTNNEQQLILVYGHGGTGKTFLWKTIIYALRAEGKIVLFGGKTIMLGGDFRQTMPVKKGASQSEIIGLSIVESYLWQHLKIYHLTENMRFTHGNLQEADREKVSTFAQWLLDIGDGLIGTPDELDPDSTSWVHIPDDYRIPDDENGMVNLIKFIYDDHTLQNPTPEELQEKVIISPKNETVDVINAKVMSLLPGRTYVYLSYGDSLPHGHDGGEVKLLYPKEYLNILSFAGLPPHRLELKIGTPIILLRNLNIAGGLCNGTRLIVTQLFPKVIEAQIVTGTRISQKVYLPRLPLIMKDPKMPFIFKRKQFSVKICYEMTINKSQGQSLKKIGVYLPEPVFGHGQLNMKTASKMDPRYEEKGKMIVAEPEVADVANLKTTDSNKTIEGHPNSGKYGRR</sequence>
<evidence type="ECO:0000256" key="1">
    <source>
        <dbReference type="RuleBase" id="RU363044"/>
    </source>
</evidence>
<feature type="region of interest" description="Disordered" evidence="2">
    <location>
        <begin position="1178"/>
        <end position="1199"/>
    </location>
</feature>
<dbReference type="GO" id="GO:0016787">
    <property type="term" value="F:hydrolase activity"/>
    <property type="evidence" value="ECO:0007669"/>
    <property type="project" value="UniProtKB-KW"/>
</dbReference>
<dbReference type="EC" id="5.6.2.3" evidence="1"/>
<dbReference type="SUPFAM" id="SSF52540">
    <property type="entry name" value="P-loop containing nucleoside triphosphate hydrolases"/>
    <property type="match status" value="2"/>
</dbReference>
<keyword evidence="1" id="KW-0378">Hydrolase</keyword>
<dbReference type="GO" id="GO:0006310">
    <property type="term" value="P:DNA recombination"/>
    <property type="evidence" value="ECO:0007669"/>
    <property type="project" value="UniProtKB-KW"/>
</dbReference>
<evidence type="ECO:0000259" key="3">
    <source>
        <dbReference type="Pfam" id="PF05970"/>
    </source>
</evidence>
<evidence type="ECO:0000259" key="4">
    <source>
        <dbReference type="Pfam" id="PF21530"/>
    </source>
</evidence>
<comment type="catalytic activity">
    <reaction evidence="1">
        <text>ATP + H2O = ADP + phosphate + H(+)</text>
        <dbReference type="Rhea" id="RHEA:13065"/>
        <dbReference type="ChEBI" id="CHEBI:15377"/>
        <dbReference type="ChEBI" id="CHEBI:15378"/>
        <dbReference type="ChEBI" id="CHEBI:30616"/>
        <dbReference type="ChEBI" id="CHEBI:43474"/>
        <dbReference type="ChEBI" id="CHEBI:456216"/>
        <dbReference type="EC" id="5.6.2.3"/>
    </reaction>
</comment>
<dbReference type="Gene3D" id="3.40.50.300">
    <property type="entry name" value="P-loop containing nucleotide triphosphate hydrolases"/>
    <property type="match status" value="1"/>
</dbReference>
<keyword evidence="1 5" id="KW-0347">Helicase</keyword>
<accession>A0A6L2NMV8</accession>
<gene>
    <name evidence="5" type="ORF">Tci_059451</name>
</gene>
<dbReference type="Pfam" id="PF21530">
    <property type="entry name" value="Pif1_2B_dom"/>
    <property type="match status" value="1"/>
</dbReference>
<comment type="caution">
    <text evidence="5">The sequence shown here is derived from an EMBL/GenBank/DDBJ whole genome shotgun (WGS) entry which is preliminary data.</text>
</comment>
<reference evidence="5" key="1">
    <citation type="journal article" date="2019" name="Sci. Rep.">
        <title>Draft genome of Tanacetum cinerariifolium, the natural source of mosquito coil.</title>
        <authorList>
            <person name="Yamashiro T."/>
            <person name="Shiraishi A."/>
            <person name="Satake H."/>
            <person name="Nakayama K."/>
        </authorList>
    </citation>
    <scope>NUCLEOTIDE SEQUENCE</scope>
</reference>
<dbReference type="Pfam" id="PF05970">
    <property type="entry name" value="PIF1"/>
    <property type="match status" value="2"/>
</dbReference>
<proteinExistence type="inferred from homology"/>
<dbReference type="GO" id="GO:0043139">
    <property type="term" value="F:5'-3' DNA helicase activity"/>
    <property type="evidence" value="ECO:0007669"/>
    <property type="project" value="UniProtKB-EC"/>
</dbReference>
<keyword evidence="1" id="KW-0233">DNA recombination</keyword>
<dbReference type="PANTHER" id="PTHR10492:SF96">
    <property type="entry name" value="ATP-DEPENDENT DNA HELICASE"/>
    <property type="match status" value="1"/>
</dbReference>
<feature type="domain" description="DNA helicase Pif1-like 2B" evidence="4">
    <location>
        <begin position="1024"/>
        <end position="1070"/>
    </location>
</feature>
<dbReference type="GO" id="GO:0000723">
    <property type="term" value="P:telomere maintenance"/>
    <property type="evidence" value="ECO:0007669"/>
    <property type="project" value="InterPro"/>
</dbReference>
<dbReference type="GO" id="GO:0006281">
    <property type="term" value="P:DNA repair"/>
    <property type="evidence" value="ECO:0007669"/>
    <property type="project" value="UniProtKB-KW"/>
</dbReference>
<protein>
    <recommendedName>
        <fullName evidence="1">ATP-dependent DNA helicase</fullName>
        <ecNumber evidence="1">5.6.2.3</ecNumber>
    </recommendedName>
</protein>
<keyword evidence="1" id="KW-0547">Nucleotide-binding</keyword>
<comment type="similarity">
    <text evidence="1">Belongs to the helicase family.</text>
</comment>
<feature type="domain" description="DNA helicase Pif1-like DEAD-box helicase" evidence="3">
    <location>
        <begin position="787"/>
        <end position="840"/>
    </location>
</feature>
<keyword evidence="1" id="KW-0234">DNA repair</keyword>